<dbReference type="Proteomes" id="UP001165060">
    <property type="component" value="Unassembled WGS sequence"/>
</dbReference>
<evidence type="ECO:0000313" key="4">
    <source>
        <dbReference type="Proteomes" id="UP001165060"/>
    </source>
</evidence>
<evidence type="ECO:0000259" key="2">
    <source>
        <dbReference type="Pfam" id="PF13472"/>
    </source>
</evidence>
<feature type="compositionally biased region" description="Acidic residues" evidence="1">
    <location>
        <begin position="310"/>
        <end position="321"/>
    </location>
</feature>
<feature type="compositionally biased region" description="Low complexity" evidence="1">
    <location>
        <begin position="325"/>
        <end position="348"/>
    </location>
</feature>
<evidence type="ECO:0000313" key="3">
    <source>
        <dbReference type="EMBL" id="GMI38174.1"/>
    </source>
</evidence>
<keyword evidence="4" id="KW-1185">Reference proteome</keyword>
<feature type="compositionally biased region" description="Low complexity" evidence="1">
    <location>
        <begin position="179"/>
        <end position="196"/>
    </location>
</feature>
<proteinExistence type="predicted"/>
<accession>A0ABQ6N1T3</accession>
<protein>
    <recommendedName>
        <fullName evidence="2">SGNH hydrolase-type esterase domain-containing protein</fullName>
    </recommendedName>
</protein>
<name>A0ABQ6N1T3_9STRA</name>
<reference evidence="3 4" key="1">
    <citation type="journal article" date="2023" name="Commun. Biol.">
        <title>Genome analysis of Parmales, the sister group of diatoms, reveals the evolutionary specialization of diatoms from phago-mixotrophs to photoautotrophs.</title>
        <authorList>
            <person name="Ban H."/>
            <person name="Sato S."/>
            <person name="Yoshikawa S."/>
            <person name="Yamada K."/>
            <person name="Nakamura Y."/>
            <person name="Ichinomiya M."/>
            <person name="Sato N."/>
            <person name="Blanc-Mathieu R."/>
            <person name="Endo H."/>
            <person name="Kuwata A."/>
            <person name="Ogata H."/>
        </authorList>
    </citation>
    <scope>NUCLEOTIDE SEQUENCE [LARGE SCALE GENOMIC DNA]</scope>
</reference>
<evidence type="ECO:0000256" key="1">
    <source>
        <dbReference type="SAM" id="MobiDB-lite"/>
    </source>
</evidence>
<dbReference type="Pfam" id="PF13472">
    <property type="entry name" value="Lipase_GDSL_2"/>
    <property type="match status" value="1"/>
</dbReference>
<dbReference type="InterPro" id="IPR036514">
    <property type="entry name" value="SGNH_hydro_sf"/>
</dbReference>
<dbReference type="Gene3D" id="3.40.50.1110">
    <property type="entry name" value="SGNH hydrolase"/>
    <property type="match status" value="1"/>
</dbReference>
<dbReference type="SUPFAM" id="SSF52266">
    <property type="entry name" value="SGNH hydrolase"/>
    <property type="match status" value="1"/>
</dbReference>
<feature type="region of interest" description="Disordered" evidence="1">
    <location>
        <begin position="306"/>
        <end position="349"/>
    </location>
</feature>
<comment type="caution">
    <text evidence="3">The sequence shown here is derived from an EMBL/GenBank/DDBJ whole genome shotgun (WGS) entry which is preliminary data.</text>
</comment>
<feature type="region of interest" description="Disordered" evidence="1">
    <location>
        <begin position="151"/>
        <end position="201"/>
    </location>
</feature>
<sequence>MSSAFAPSTVVLVCGENDIGGGRSVSKTFEYFNEVVDHYIGAGARVFYIGTKPEPDTTDIHDEYDEYDAAIAERAATLAGAANGGAPPLVMIDSNAGFIALGNGDELYDSDGLHLSAAGYGYWGDWLQAATGASGLDELCYMWRSGECVAGRTTEPPTSSPTPGPTGVPTTAPTPNPTAVPTTSPTPRTQSPTQSSCEDGVKNGHESDVDCGGGCHKCEAGMACGSDDDCYGVCSDGEVCVNAPTAAPTQAPTAAPTTASCGDGVKNGLESDVDCGGDCPGCAAGMGCGTDDDCFGVCSDGEGYSYDNWGQEESEDEEEPPPTEVPTNAPTVAPTAEPTEEPTATPNPACAPSEVLFSGSCRPISAAIFCGEGEALLPDGSCRGLCGEGEALLEDGSCARVCGRRLSDCVGVGTDCDDEVLFTGEGAGATRAAGKTAVAVAASLALWLAT</sequence>
<organism evidence="3 4">
    <name type="scientific">Tetraparma gracilis</name>
    <dbReference type="NCBI Taxonomy" id="2962635"/>
    <lineage>
        <taxon>Eukaryota</taxon>
        <taxon>Sar</taxon>
        <taxon>Stramenopiles</taxon>
        <taxon>Ochrophyta</taxon>
        <taxon>Bolidophyceae</taxon>
        <taxon>Parmales</taxon>
        <taxon>Triparmaceae</taxon>
        <taxon>Tetraparma</taxon>
    </lineage>
</organism>
<dbReference type="InterPro" id="IPR013830">
    <property type="entry name" value="SGNH_hydro"/>
</dbReference>
<dbReference type="PANTHER" id="PTHR33683">
    <property type="entry name" value="1, PUTATIVE-RELATED"/>
    <property type="match status" value="1"/>
</dbReference>
<dbReference type="EMBL" id="BRYB01003521">
    <property type="protein sequence ID" value="GMI38174.1"/>
    <property type="molecule type" value="Genomic_DNA"/>
</dbReference>
<feature type="domain" description="SGNH hydrolase-type esterase" evidence="2">
    <location>
        <begin position="4"/>
        <end position="120"/>
    </location>
</feature>
<feature type="compositionally biased region" description="Pro residues" evidence="1">
    <location>
        <begin position="158"/>
        <end position="178"/>
    </location>
</feature>
<gene>
    <name evidence="3" type="ORF">TeGR_g12638</name>
</gene>
<dbReference type="PANTHER" id="PTHR33683:SF46">
    <property type="entry name" value="SUSHI DOMAIN-CONTAINING PROTEIN"/>
    <property type="match status" value="1"/>
</dbReference>